<keyword evidence="4" id="KW-0653">Protein transport</keyword>
<evidence type="ECO:0000256" key="1">
    <source>
        <dbReference type="ARBA" id="ARBA00004167"/>
    </source>
</evidence>
<evidence type="ECO:0000313" key="11">
    <source>
        <dbReference type="Proteomes" id="UP000198341"/>
    </source>
</evidence>
<dbReference type="RefSeq" id="XP_007510233.1">
    <property type="nucleotide sequence ID" value="XM_007510171.1"/>
</dbReference>
<keyword evidence="5 8" id="KW-1133">Transmembrane helix</keyword>
<evidence type="ECO:0000256" key="5">
    <source>
        <dbReference type="ARBA" id="ARBA00022989"/>
    </source>
</evidence>
<dbReference type="eggNOG" id="KOG3202">
    <property type="taxonomic scope" value="Eukaryota"/>
</dbReference>
<evidence type="ECO:0000256" key="3">
    <source>
        <dbReference type="ARBA" id="ARBA00022692"/>
    </source>
</evidence>
<evidence type="ECO:0000256" key="2">
    <source>
        <dbReference type="ARBA" id="ARBA00022448"/>
    </source>
</evidence>
<dbReference type="CDD" id="cd15841">
    <property type="entry name" value="SNARE_Qc"/>
    <property type="match status" value="1"/>
</dbReference>
<dbReference type="EMBL" id="FO082268">
    <property type="protein sequence ID" value="CCO18578.1"/>
    <property type="molecule type" value="Genomic_DNA"/>
</dbReference>
<keyword evidence="11" id="KW-1185">Reference proteome</keyword>
<dbReference type="InterPro" id="IPR000727">
    <property type="entry name" value="T_SNARE_dom"/>
</dbReference>
<reference evidence="10 11" key="1">
    <citation type="submission" date="2011-10" db="EMBL/GenBank/DDBJ databases">
        <authorList>
            <person name="Genoscope - CEA"/>
        </authorList>
    </citation>
    <scope>NUCLEOTIDE SEQUENCE [LARGE SCALE GENOMIC DNA]</scope>
    <source>
        <strain evidence="10 11">RCC 1105</strain>
    </source>
</reference>
<feature type="compositionally biased region" description="Low complexity" evidence="7">
    <location>
        <begin position="58"/>
        <end position="81"/>
    </location>
</feature>
<protein>
    <recommendedName>
        <fullName evidence="9">t-SNARE coiled-coil homology domain-containing protein</fullName>
    </recommendedName>
</protein>
<dbReference type="GO" id="GO:0005737">
    <property type="term" value="C:cytoplasm"/>
    <property type="evidence" value="ECO:0007669"/>
    <property type="project" value="UniProtKB-ARBA"/>
</dbReference>
<feature type="transmembrane region" description="Helical" evidence="8">
    <location>
        <begin position="255"/>
        <end position="277"/>
    </location>
</feature>
<keyword evidence="6 8" id="KW-0472">Membrane</keyword>
<accession>K8FAD9</accession>
<dbReference type="GeneID" id="19012706"/>
<feature type="domain" description="T-SNARE coiled-coil homology" evidence="9">
    <location>
        <begin position="184"/>
        <end position="246"/>
    </location>
</feature>
<organism evidence="10 11">
    <name type="scientific">Bathycoccus prasinos</name>
    <dbReference type="NCBI Taxonomy" id="41875"/>
    <lineage>
        <taxon>Eukaryota</taxon>
        <taxon>Viridiplantae</taxon>
        <taxon>Chlorophyta</taxon>
        <taxon>Mamiellophyceae</taxon>
        <taxon>Mamiellales</taxon>
        <taxon>Bathycoccaceae</taxon>
        <taxon>Bathycoccus</taxon>
    </lineage>
</organism>
<dbReference type="GO" id="GO:0016020">
    <property type="term" value="C:membrane"/>
    <property type="evidence" value="ECO:0007669"/>
    <property type="project" value="UniProtKB-SubCell"/>
</dbReference>
<dbReference type="SMART" id="SM00397">
    <property type="entry name" value="t_SNARE"/>
    <property type="match status" value="1"/>
</dbReference>
<dbReference type="STRING" id="41875.K8FAD9"/>
<dbReference type="Gene3D" id="1.20.5.110">
    <property type="match status" value="1"/>
</dbReference>
<evidence type="ECO:0000313" key="10">
    <source>
        <dbReference type="EMBL" id="CCO18578.1"/>
    </source>
</evidence>
<dbReference type="SUPFAM" id="SSF58038">
    <property type="entry name" value="SNARE fusion complex"/>
    <property type="match status" value="1"/>
</dbReference>
<keyword evidence="2" id="KW-0813">Transport</keyword>
<name>K8FAD9_9CHLO</name>
<comment type="subcellular location">
    <subcellularLocation>
        <location evidence="1">Membrane</location>
        <topology evidence="1">Single-pass membrane protein</topology>
    </subcellularLocation>
</comment>
<dbReference type="Proteomes" id="UP000198341">
    <property type="component" value="Chromosome 11"/>
</dbReference>
<dbReference type="PROSITE" id="PS50192">
    <property type="entry name" value="T_SNARE"/>
    <property type="match status" value="1"/>
</dbReference>
<gene>
    <name evidence="10" type="ordered locus">Bathy11g00140</name>
</gene>
<dbReference type="GO" id="GO:0015031">
    <property type="term" value="P:protein transport"/>
    <property type="evidence" value="ECO:0007669"/>
    <property type="project" value="UniProtKB-KW"/>
</dbReference>
<evidence type="ECO:0000256" key="6">
    <source>
        <dbReference type="ARBA" id="ARBA00023136"/>
    </source>
</evidence>
<dbReference type="OrthoDB" id="498939at2759"/>
<proteinExistence type="predicted"/>
<keyword evidence="3 8" id="KW-0812">Transmembrane</keyword>
<dbReference type="AlphaFoldDB" id="K8FAD9"/>
<feature type="compositionally biased region" description="Basic and acidic residues" evidence="7">
    <location>
        <begin position="44"/>
        <end position="57"/>
    </location>
</feature>
<dbReference type="GO" id="GO:0012505">
    <property type="term" value="C:endomembrane system"/>
    <property type="evidence" value="ECO:0007669"/>
    <property type="project" value="UniProtKB-ARBA"/>
</dbReference>
<feature type="region of interest" description="Disordered" evidence="7">
    <location>
        <begin position="28"/>
        <end position="84"/>
    </location>
</feature>
<evidence type="ECO:0000259" key="9">
    <source>
        <dbReference type="PROSITE" id="PS50192"/>
    </source>
</evidence>
<evidence type="ECO:0000256" key="7">
    <source>
        <dbReference type="SAM" id="MobiDB-lite"/>
    </source>
</evidence>
<dbReference type="PANTHER" id="PTHR12791">
    <property type="entry name" value="GOLGI SNARE BET1-RELATED"/>
    <property type="match status" value="1"/>
</dbReference>
<sequence>MREAAWQNRIDELEQLLREAEEKVNERDAIFLEGVPTTTTTTTTRKEERKRAQESGRYRSSNRSSSSSISSSNDGKNNNNRLTAEGRRKLTTFAAKLSELSSASSTTATASGEDVTTAMVIRSRSATIEQLRVRGEATLLKLKATPGSIARAATTTTTIKSRASVLQPNEEEEEEATTLLQFQHQLLREQDEELTDLSNHVTRTKHIAIAVGEELDLHTRLLDDFDDDVEHTAGNLKRIASSARRLFERIGKSNFSLGCCLAALVFMLIVLIALSILKVEGKFHPIFT</sequence>
<evidence type="ECO:0000256" key="8">
    <source>
        <dbReference type="SAM" id="Phobius"/>
    </source>
</evidence>
<evidence type="ECO:0000256" key="4">
    <source>
        <dbReference type="ARBA" id="ARBA00022927"/>
    </source>
</evidence>
<dbReference type="KEGG" id="bpg:Bathy11g00140"/>